<protein>
    <submittedName>
        <fullName evidence="3 4">Uncharacterized protein LOC136076709 isoform X1</fullName>
    </submittedName>
</protein>
<proteinExistence type="predicted"/>
<keyword evidence="1" id="KW-1133">Transmembrane helix</keyword>
<dbReference type="RefSeq" id="XP_065646148.1">
    <property type="nucleotide sequence ID" value="XM_065790076.1"/>
</dbReference>
<keyword evidence="2" id="KW-1185">Reference proteome</keyword>
<dbReference type="GeneID" id="136076709"/>
<evidence type="ECO:0000256" key="1">
    <source>
        <dbReference type="SAM" id="Phobius"/>
    </source>
</evidence>
<accession>A0ABM4BB49</accession>
<dbReference type="RefSeq" id="XP_065646149.1">
    <property type="nucleotide sequence ID" value="XM_065790077.1"/>
</dbReference>
<evidence type="ECO:0000313" key="4">
    <source>
        <dbReference type="RefSeq" id="XP_065646148.1"/>
    </source>
</evidence>
<evidence type="ECO:0000313" key="5">
    <source>
        <dbReference type="RefSeq" id="XP_065646149.1"/>
    </source>
</evidence>
<name>A0ABM4BB49_HYDVU</name>
<dbReference type="Proteomes" id="UP001652625">
    <property type="component" value="Chromosome 02"/>
</dbReference>
<sequence>MFFFQVLLVHGVHGEHVQQVVSLVSLYLLRQEIVNILVLFLMAVVMVQCSLILKIAMSKFTVQYAYYHESFVSCQLDYTVPTQTSTRTCSGASLGHNCNGQVLTQTKNCNPEVLCPNFISARGACSASCQLRFTSPTQTRNRQCAGATFNDNCNGTVLTYGTWSSCSESCQSNHIRRWLRCFSNYGL</sequence>
<dbReference type="RefSeq" id="XP_065646147.1">
    <property type="nucleotide sequence ID" value="XM_065790075.1"/>
</dbReference>
<gene>
    <name evidence="3 4 5" type="primary">LOC136076709</name>
</gene>
<keyword evidence="1" id="KW-0812">Transmembrane</keyword>
<keyword evidence="1" id="KW-0472">Membrane</keyword>
<organism evidence="2 5">
    <name type="scientific">Hydra vulgaris</name>
    <name type="common">Hydra</name>
    <name type="synonym">Hydra attenuata</name>
    <dbReference type="NCBI Taxonomy" id="6087"/>
    <lineage>
        <taxon>Eukaryota</taxon>
        <taxon>Metazoa</taxon>
        <taxon>Cnidaria</taxon>
        <taxon>Hydrozoa</taxon>
        <taxon>Hydroidolina</taxon>
        <taxon>Anthoathecata</taxon>
        <taxon>Aplanulata</taxon>
        <taxon>Hydridae</taxon>
        <taxon>Hydra</taxon>
    </lineage>
</organism>
<evidence type="ECO:0000313" key="3">
    <source>
        <dbReference type="RefSeq" id="XP_065646147.1"/>
    </source>
</evidence>
<reference evidence="2 3" key="1">
    <citation type="submission" date="2025-05" db="UniProtKB">
        <authorList>
            <consortium name="RefSeq"/>
        </authorList>
    </citation>
    <scope>NUCLEOTIDE SEQUENCE [LARGE SCALE GENOMIC DNA]</scope>
</reference>
<evidence type="ECO:0000313" key="2">
    <source>
        <dbReference type="Proteomes" id="UP001652625"/>
    </source>
</evidence>
<feature type="transmembrane region" description="Helical" evidence="1">
    <location>
        <begin position="33"/>
        <end position="53"/>
    </location>
</feature>